<dbReference type="OrthoDB" id="4748009at2"/>
<name>A0A1X1UKC1_9MYCO</name>
<evidence type="ECO:0000256" key="2">
    <source>
        <dbReference type="SAM" id="SignalP"/>
    </source>
</evidence>
<feature type="compositionally biased region" description="Polar residues" evidence="1">
    <location>
        <begin position="140"/>
        <end position="149"/>
    </location>
</feature>
<evidence type="ECO:0008006" key="5">
    <source>
        <dbReference type="Google" id="ProtNLM"/>
    </source>
</evidence>
<feature type="region of interest" description="Disordered" evidence="1">
    <location>
        <begin position="130"/>
        <end position="149"/>
    </location>
</feature>
<evidence type="ECO:0000256" key="1">
    <source>
        <dbReference type="SAM" id="MobiDB-lite"/>
    </source>
</evidence>
<dbReference type="EMBL" id="LQOW01000031">
    <property type="protein sequence ID" value="ORV57310.1"/>
    <property type="molecule type" value="Genomic_DNA"/>
</dbReference>
<keyword evidence="4" id="KW-1185">Reference proteome</keyword>
<evidence type="ECO:0000313" key="4">
    <source>
        <dbReference type="Proteomes" id="UP000194000"/>
    </source>
</evidence>
<dbReference type="STRING" id="1260918.AWC06_03250"/>
<keyword evidence="2" id="KW-0732">Signal</keyword>
<evidence type="ECO:0000313" key="3">
    <source>
        <dbReference type="EMBL" id="ORV57310.1"/>
    </source>
</evidence>
<protein>
    <recommendedName>
        <fullName evidence="5">Secreted protein</fullName>
    </recommendedName>
</protein>
<dbReference type="AlphaFoldDB" id="A0A1X1UKC1"/>
<organism evidence="3 4">
    <name type="scientific">Mycobacterium fragae</name>
    <dbReference type="NCBI Taxonomy" id="1260918"/>
    <lineage>
        <taxon>Bacteria</taxon>
        <taxon>Bacillati</taxon>
        <taxon>Actinomycetota</taxon>
        <taxon>Actinomycetes</taxon>
        <taxon>Mycobacteriales</taxon>
        <taxon>Mycobacteriaceae</taxon>
        <taxon>Mycobacterium</taxon>
    </lineage>
</organism>
<comment type="caution">
    <text evidence="3">The sequence shown here is derived from an EMBL/GenBank/DDBJ whole genome shotgun (WGS) entry which is preliminary data.</text>
</comment>
<dbReference type="RefSeq" id="WP_085200119.1">
    <property type="nucleotide sequence ID" value="NZ_JACKVI010000012.1"/>
</dbReference>
<gene>
    <name evidence="3" type="ORF">AWC06_03250</name>
</gene>
<dbReference type="Proteomes" id="UP000194000">
    <property type="component" value="Unassembled WGS sequence"/>
</dbReference>
<feature type="signal peptide" evidence="2">
    <location>
        <begin position="1"/>
        <end position="24"/>
    </location>
</feature>
<accession>A0A1X1UKC1</accession>
<sequence length="149" mass="15712">MIRELFTAAAIAATTVSLAPTAAADPQHYDGDVPGMNYDASLGAPCDNYERFIYGRGPNGQAEACHFITHQFPAAQSGYWVVTYPLRGVQQVGAPCDNPRGLSAQSPDGLPMLCTEHGWQIGQLTNGGFPLQSGGFPSDTGITSDNPNP</sequence>
<reference evidence="3 4" key="1">
    <citation type="submission" date="2016-01" db="EMBL/GenBank/DDBJ databases">
        <title>The new phylogeny of the genus Mycobacterium.</title>
        <authorList>
            <person name="Tarcisio F."/>
            <person name="Conor M."/>
            <person name="Antonella G."/>
            <person name="Elisabetta G."/>
            <person name="Giulia F.S."/>
            <person name="Sara T."/>
            <person name="Anna F."/>
            <person name="Clotilde B."/>
            <person name="Roberto B."/>
            <person name="Veronica D.S."/>
            <person name="Fabio R."/>
            <person name="Monica P."/>
            <person name="Olivier J."/>
            <person name="Enrico T."/>
            <person name="Nicola S."/>
        </authorList>
    </citation>
    <scope>NUCLEOTIDE SEQUENCE [LARGE SCALE GENOMIC DNA]</scope>
    <source>
        <strain evidence="3 4">DSM 45731</strain>
    </source>
</reference>
<proteinExistence type="predicted"/>
<feature type="chain" id="PRO_5012259169" description="Secreted protein" evidence="2">
    <location>
        <begin position="25"/>
        <end position="149"/>
    </location>
</feature>